<feature type="region of interest" description="Disordered" evidence="4">
    <location>
        <begin position="619"/>
        <end position="645"/>
    </location>
</feature>
<dbReference type="SMART" id="SM00256">
    <property type="entry name" value="FBOX"/>
    <property type="match status" value="1"/>
</dbReference>
<feature type="repeat" description="WD" evidence="3">
    <location>
        <begin position="921"/>
        <end position="950"/>
    </location>
</feature>
<dbReference type="Gene3D" id="2.130.10.10">
    <property type="entry name" value="YVTN repeat-like/Quinoprotein amine dehydrogenase"/>
    <property type="match status" value="1"/>
</dbReference>
<feature type="domain" description="F-box" evidence="6">
    <location>
        <begin position="776"/>
        <end position="822"/>
    </location>
</feature>
<dbReference type="PROSITE" id="PS50181">
    <property type="entry name" value="FBOX"/>
    <property type="match status" value="1"/>
</dbReference>
<dbReference type="PANTHER" id="PTHR22847:SF745">
    <property type="entry name" value="F-BOX_WD REPEAT-CONTAINING PROTEIN 7"/>
    <property type="match status" value="1"/>
</dbReference>
<dbReference type="SMART" id="SM00320">
    <property type="entry name" value="WD40"/>
    <property type="match status" value="5"/>
</dbReference>
<feature type="compositionally biased region" description="Polar residues" evidence="4">
    <location>
        <begin position="620"/>
        <end position="630"/>
    </location>
</feature>
<dbReference type="SUPFAM" id="SSF50978">
    <property type="entry name" value="WD40 repeat-like"/>
    <property type="match status" value="1"/>
</dbReference>
<evidence type="ECO:0000259" key="6">
    <source>
        <dbReference type="PROSITE" id="PS50181"/>
    </source>
</evidence>
<dbReference type="PANTHER" id="PTHR22847">
    <property type="entry name" value="WD40 REPEAT PROTEIN"/>
    <property type="match status" value="1"/>
</dbReference>
<feature type="repeat" description="WD" evidence="3">
    <location>
        <begin position="877"/>
        <end position="913"/>
    </location>
</feature>
<feature type="transmembrane region" description="Helical" evidence="5">
    <location>
        <begin position="454"/>
        <end position="479"/>
    </location>
</feature>
<feature type="compositionally biased region" description="Polar residues" evidence="4">
    <location>
        <begin position="332"/>
        <end position="342"/>
    </location>
</feature>
<feature type="region of interest" description="Disordered" evidence="4">
    <location>
        <begin position="671"/>
        <end position="701"/>
    </location>
</feature>
<feature type="compositionally biased region" description="Low complexity" evidence="4">
    <location>
        <begin position="1443"/>
        <end position="1457"/>
    </location>
</feature>
<accession>A0AAF0EU41</accession>
<dbReference type="InterPro" id="IPR036047">
    <property type="entry name" value="F-box-like_dom_sf"/>
</dbReference>
<evidence type="ECO:0000313" key="7">
    <source>
        <dbReference type="EMBL" id="WFD34421.1"/>
    </source>
</evidence>
<evidence type="ECO:0000256" key="5">
    <source>
        <dbReference type="SAM" id="Phobius"/>
    </source>
</evidence>
<dbReference type="Pfam" id="PF12937">
    <property type="entry name" value="F-box-like"/>
    <property type="match status" value="1"/>
</dbReference>
<dbReference type="InterPro" id="IPR036322">
    <property type="entry name" value="WD40_repeat_dom_sf"/>
</dbReference>
<protein>
    <recommendedName>
        <fullName evidence="6">F-box domain-containing protein</fullName>
    </recommendedName>
</protein>
<evidence type="ECO:0000256" key="2">
    <source>
        <dbReference type="ARBA" id="ARBA00022737"/>
    </source>
</evidence>
<feature type="region of interest" description="Disordered" evidence="4">
    <location>
        <begin position="235"/>
        <end position="379"/>
    </location>
</feature>
<keyword evidence="8" id="KW-1185">Reference proteome</keyword>
<feature type="compositionally biased region" description="Polar residues" evidence="4">
    <location>
        <begin position="680"/>
        <end position="696"/>
    </location>
</feature>
<dbReference type="PROSITE" id="PS50082">
    <property type="entry name" value="WD_REPEATS_2"/>
    <property type="match status" value="3"/>
</dbReference>
<evidence type="ECO:0000256" key="4">
    <source>
        <dbReference type="SAM" id="MobiDB-lite"/>
    </source>
</evidence>
<feature type="region of interest" description="Disordered" evidence="4">
    <location>
        <begin position="1284"/>
        <end position="1467"/>
    </location>
</feature>
<feature type="compositionally biased region" description="Basic and acidic residues" evidence="4">
    <location>
        <begin position="1378"/>
        <end position="1387"/>
    </location>
</feature>
<organism evidence="7 8">
    <name type="scientific">Malassezia cuniculi</name>
    <dbReference type="NCBI Taxonomy" id="948313"/>
    <lineage>
        <taxon>Eukaryota</taxon>
        <taxon>Fungi</taxon>
        <taxon>Dikarya</taxon>
        <taxon>Basidiomycota</taxon>
        <taxon>Ustilaginomycotina</taxon>
        <taxon>Malasseziomycetes</taxon>
        <taxon>Malasseziales</taxon>
        <taxon>Malasseziaceae</taxon>
        <taxon>Malassezia</taxon>
    </lineage>
</organism>
<dbReference type="EMBL" id="CP119878">
    <property type="protein sequence ID" value="WFD34421.1"/>
    <property type="molecule type" value="Genomic_DNA"/>
</dbReference>
<gene>
    <name evidence="7" type="ORF">MCUN1_001262</name>
</gene>
<keyword evidence="5" id="KW-0812">Transmembrane</keyword>
<name>A0AAF0EU41_9BASI</name>
<keyword evidence="5" id="KW-1133">Transmembrane helix</keyword>
<feature type="compositionally biased region" description="Low complexity" evidence="4">
    <location>
        <begin position="277"/>
        <end position="290"/>
    </location>
</feature>
<feature type="compositionally biased region" description="Basic and acidic residues" evidence="4">
    <location>
        <begin position="235"/>
        <end position="267"/>
    </location>
</feature>
<dbReference type="Pfam" id="PF00400">
    <property type="entry name" value="WD40"/>
    <property type="match status" value="4"/>
</dbReference>
<dbReference type="SUPFAM" id="SSF81383">
    <property type="entry name" value="F-box domain"/>
    <property type="match status" value="1"/>
</dbReference>
<keyword evidence="5" id="KW-0472">Membrane</keyword>
<dbReference type="Pfam" id="PF08316">
    <property type="entry name" value="Pal1"/>
    <property type="match status" value="1"/>
</dbReference>
<dbReference type="Gene3D" id="1.20.1280.50">
    <property type="match status" value="1"/>
</dbReference>
<proteinExistence type="predicted"/>
<dbReference type="InterPro" id="IPR001680">
    <property type="entry name" value="WD40_rpt"/>
</dbReference>
<dbReference type="InterPro" id="IPR015943">
    <property type="entry name" value="WD40/YVTN_repeat-like_dom_sf"/>
</dbReference>
<feature type="repeat" description="WD" evidence="3">
    <location>
        <begin position="963"/>
        <end position="993"/>
    </location>
</feature>
<evidence type="ECO:0000313" key="8">
    <source>
        <dbReference type="Proteomes" id="UP001219933"/>
    </source>
</evidence>
<feature type="compositionally biased region" description="Polar residues" evidence="4">
    <location>
        <begin position="1307"/>
        <end position="1318"/>
    </location>
</feature>
<sequence length="1467" mass="160054">MTAADEKNAHTALASAHRAFLHKNYAQSLLESEQGLVLAKDSGEPDVLARTVILRYTVAVAIFTHSQVLERVLAELKNREDGGKAAALLDQPLGGLVASLWAESLRVFGGQAPEPPSLEATSETLTSALLLPTAVISSAILMALRADMALQGTNYARQLCEWYFAAVLAPEAPQVDMAQYQRVIRLYTVHVLGAHMHDWDYARSFVGYSRLTDVEKEALAADIAAAQARVDSRAARERAAAEHAQRQYEDKARSAKEDKKETDKNVKDALPAPAAPAPAQAYAPATAPATAPAPTPTPAPASKSTAEPATSASSAAPAEPATQPHAPTTAPSGTTLKRTTSIHARRPDAHKAAEYLNRRPNSDLGTGDKPNAHAPEGSASNLSYSAVNAVLRNNARLWDTMRIHAPFSMTMVLAAATVLPHAVRAVSTGYDASAVHELVKRKRVSLTDTIPARWAISFFAGVFGVFILFIIIGLLLKLINPPRAQSRHFAPPVRQGMRQASTRRTAGYGPSQSQVRLLDTQSQPYATPSYSYSDAPAAVPQPRIQHPAATYNYDEMDRADQRMVYPRGGYEYLPLRKASPMGFNMSANDLSQSSPSLEDSPFEVYESNAYSPVSLHAPTTVASVQPQRQSRGPLPLPPKRTPSATRTRNYYQQYAPQPTEVQGTAYSVYGAARPSRKASQRSTHSAVSRTSSQLSRVESIGAGDYRRSSRFDSGRYDRRRSQMTTAERLAALRAAAGNNEKRLARQSAHQSYDNSTTGHVIDAYAADTQDTWKPSVDFVKRLPRELAVIIFTKLSVRDVVHASLVSRHWHDVANDPSVWHALFLQHTWYLQLDTRHIGHEWRDLYMDWVELDRRWHLQSFNKHSGRFESFLPVNTYLDGHNGSIYCVTVDRCDAHKQDAILSGARDNTIKVWQDGRCIQQLDDHTGSVIALTARNGLVVSGSSDGTARVWRHAAGGYQLTHVLAGHRLGVLCVGFSDRYVVTGSRDLTVRVWSHDGALRHIFSEHCSSVNACHVYQEYAATGGGDGRIIIFDLATCSTVKVLEGPRCGIACIEYDGDHIITGNSDGYSPTRPPSTQDVPFHCPRGAGFMSKRPPINNPLMYEQGAPAPPPKPHRSAKEKFFGYRKGGAAKNAKAEPTPPSNIESITAAAQRLDVIDQLDISGIAGASLFHHDSPYDACSPYKNRSTKEAPIRAFGSEEGPQGGRALSRISKAPEGVVSLRNGPVIASEDSAGYFPNPIAEMWGESSEPWQEFSAVQEQARRAGYEPDRQSISDLPDMETILRGGSAKPDEQTYATAPTELAPVAQPQRRTGSSMTRSKSLVARLRRLKINPDEVNNTPDVPRRRNASLTDPLPDAPERSAYSSKGAARDAGPANILSTRERRQDRVPEPQYGGISASNSRGATTVVQASPDRPTRPRESRSARMSERTPASAILMPEPDAKEMSSSNSGSGMTRSKSIIGRLRSVRR</sequence>
<dbReference type="InterPro" id="IPR001810">
    <property type="entry name" value="F-box_dom"/>
</dbReference>
<feature type="compositionally biased region" description="Basic and acidic residues" evidence="4">
    <location>
        <begin position="345"/>
        <end position="361"/>
    </location>
</feature>
<keyword evidence="2" id="KW-0677">Repeat</keyword>
<feature type="compositionally biased region" description="Polar residues" evidence="4">
    <location>
        <begin position="1395"/>
        <end position="1407"/>
    </location>
</feature>
<keyword evidence="1 3" id="KW-0853">WD repeat</keyword>
<feature type="compositionally biased region" description="Low complexity" evidence="4">
    <location>
        <begin position="300"/>
        <end position="331"/>
    </location>
</feature>
<dbReference type="PROSITE" id="PS50294">
    <property type="entry name" value="WD_REPEATS_REGION"/>
    <property type="match status" value="1"/>
</dbReference>
<evidence type="ECO:0000256" key="3">
    <source>
        <dbReference type="PROSITE-ProRule" id="PRU00221"/>
    </source>
</evidence>
<reference evidence="7" key="1">
    <citation type="submission" date="2023-03" db="EMBL/GenBank/DDBJ databases">
        <title>Mating type loci evolution in Malassezia.</title>
        <authorList>
            <person name="Coelho M.A."/>
        </authorList>
    </citation>
    <scope>NUCLEOTIDE SEQUENCE</scope>
    <source>
        <strain evidence="7">CBS 11721</strain>
    </source>
</reference>
<feature type="compositionally biased region" description="Basic and acidic residues" evidence="4">
    <location>
        <begin position="1412"/>
        <end position="1426"/>
    </location>
</feature>
<dbReference type="CDD" id="cd09917">
    <property type="entry name" value="F-box_SF"/>
    <property type="match status" value="1"/>
</dbReference>
<dbReference type="InterPro" id="IPR013226">
    <property type="entry name" value="Pal1"/>
</dbReference>
<dbReference type="Proteomes" id="UP001219933">
    <property type="component" value="Chromosome 2"/>
</dbReference>
<evidence type="ECO:0000256" key="1">
    <source>
        <dbReference type="ARBA" id="ARBA00022574"/>
    </source>
</evidence>